<organism evidence="1 2">
    <name type="scientific">Candidatus Desantisbacteria bacterium CG1_02_38_46</name>
    <dbReference type="NCBI Taxonomy" id="1817893"/>
    <lineage>
        <taxon>Bacteria</taxon>
        <taxon>Candidatus Desantisiibacteriota</taxon>
    </lineage>
</organism>
<accession>A0A1J4SF52</accession>
<dbReference type="Gene3D" id="2.40.70.10">
    <property type="entry name" value="Acid Proteases"/>
    <property type="match status" value="1"/>
</dbReference>
<protein>
    <recommendedName>
        <fullName evidence="3">Peptidase A2 domain-containing protein</fullName>
    </recommendedName>
</protein>
<dbReference type="AlphaFoldDB" id="A0A1J4SF52"/>
<evidence type="ECO:0000313" key="2">
    <source>
        <dbReference type="Proteomes" id="UP000182278"/>
    </source>
</evidence>
<dbReference type="EMBL" id="MNUO01000053">
    <property type="protein sequence ID" value="OIN97314.1"/>
    <property type="molecule type" value="Genomic_DNA"/>
</dbReference>
<comment type="caution">
    <text evidence="1">The sequence shown here is derived from an EMBL/GenBank/DDBJ whole genome shotgun (WGS) entry which is preliminary data.</text>
</comment>
<dbReference type="Pfam" id="PF13650">
    <property type="entry name" value="Asp_protease_2"/>
    <property type="match status" value="1"/>
</dbReference>
<dbReference type="STRING" id="1817893.AUJ66_03735"/>
<sequence>MRPLTFPYISLHGKHPLPIIPLELKGPLGWKETMAYVDSGASFSIFSINEAHRLGIDYITGKEFMITVGDGSSIPVYLHRLSAKISRVSFKATIGFSPRLGVGFNLLGRKDVFERFDVTFSDSRRIVIFSPLAK</sequence>
<dbReference type="SUPFAM" id="SSF50630">
    <property type="entry name" value="Acid proteases"/>
    <property type="match status" value="1"/>
</dbReference>
<evidence type="ECO:0008006" key="3">
    <source>
        <dbReference type="Google" id="ProtNLM"/>
    </source>
</evidence>
<evidence type="ECO:0000313" key="1">
    <source>
        <dbReference type="EMBL" id="OIN97314.1"/>
    </source>
</evidence>
<reference evidence="1 2" key="1">
    <citation type="journal article" date="2016" name="Environ. Microbiol.">
        <title>Genomic resolution of a cold subsurface aquifer community provides metabolic insights for novel microbes adapted to high CO concentrations.</title>
        <authorList>
            <person name="Probst A.J."/>
            <person name="Castelle C.J."/>
            <person name="Singh A."/>
            <person name="Brown C.T."/>
            <person name="Anantharaman K."/>
            <person name="Sharon I."/>
            <person name="Hug L.A."/>
            <person name="Burstein D."/>
            <person name="Emerson J.B."/>
            <person name="Thomas B.C."/>
            <person name="Banfield J.F."/>
        </authorList>
    </citation>
    <scope>NUCLEOTIDE SEQUENCE [LARGE SCALE GENOMIC DNA]</scope>
    <source>
        <strain evidence="1">CG1_02_38_46</strain>
    </source>
</reference>
<name>A0A1J4SF52_9BACT</name>
<gene>
    <name evidence="1" type="ORF">AUJ66_03735</name>
</gene>
<dbReference type="Proteomes" id="UP000182278">
    <property type="component" value="Unassembled WGS sequence"/>
</dbReference>
<proteinExistence type="predicted"/>
<dbReference type="InterPro" id="IPR021109">
    <property type="entry name" value="Peptidase_aspartic_dom_sf"/>
</dbReference>